<gene>
    <name evidence="1" type="ORF">A2125_00990</name>
</gene>
<evidence type="ECO:0000313" key="1">
    <source>
        <dbReference type="EMBL" id="OGM05882.1"/>
    </source>
</evidence>
<proteinExistence type="predicted"/>
<organism evidence="1 2">
    <name type="scientific">Candidatus Woesebacteria bacterium GWB1_43_5</name>
    <dbReference type="NCBI Taxonomy" id="1802474"/>
    <lineage>
        <taxon>Bacteria</taxon>
        <taxon>Candidatus Woeseibacteriota</taxon>
    </lineage>
</organism>
<sequence length="363" mass="38368">MVINLTTTPYTKTGYFNAPGNTNANSVFILGNTGYMTQNNVLRNFDLTNCKQTPEADSCPAIDSDGAAISATGTAVYVVGTYAYVSIAGHVRELEIFDISNPANIVRRGYADVNGEAATDVFMNGDGSRAYIVTNASSSLPEFFIINTSNKTCNDCPDIGTYNAGTSVNLKGVEIVPGARAVVIGVGGEEYQVIDISNETLPIRCGGLQYNAGIYDSASVQEADNDAYTYFVTGDANAEFRIIEGGPGGAVSESGVFTSRVFDAGSDTAFNRFDATFSEPASSDIKFQVGAGDTVGGVCDASGLTFVGPDATSATFFENDGLIPLNDDGLAYENPARCFAYKVFFNSPYATPIFYDITVNYSP</sequence>
<reference evidence="1 2" key="1">
    <citation type="journal article" date="2016" name="Nat. Commun.">
        <title>Thousands of microbial genomes shed light on interconnected biogeochemical processes in an aquifer system.</title>
        <authorList>
            <person name="Anantharaman K."/>
            <person name="Brown C.T."/>
            <person name="Hug L.A."/>
            <person name="Sharon I."/>
            <person name="Castelle C.J."/>
            <person name="Probst A.J."/>
            <person name="Thomas B.C."/>
            <person name="Singh A."/>
            <person name="Wilkins M.J."/>
            <person name="Karaoz U."/>
            <person name="Brodie E.L."/>
            <person name="Williams K.H."/>
            <person name="Hubbard S.S."/>
            <person name="Banfield J.F."/>
        </authorList>
    </citation>
    <scope>NUCLEOTIDE SEQUENCE [LARGE SCALE GENOMIC DNA]</scope>
</reference>
<dbReference type="Proteomes" id="UP000178812">
    <property type="component" value="Unassembled WGS sequence"/>
</dbReference>
<accession>A0A1F7WSW8</accession>
<dbReference type="EMBL" id="MGFM01000015">
    <property type="protein sequence ID" value="OGM05882.1"/>
    <property type="molecule type" value="Genomic_DNA"/>
</dbReference>
<dbReference type="Pfam" id="PF08309">
    <property type="entry name" value="LVIVD"/>
    <property type="match status" value="1"/>
</dbReference>
<dbReference type="InterPro" id="IPR013211">
    <property type="entry name" value="LVIVD"/>
</dbReference>
<dbReference type="AlphaFoldDB" id="A0A1F7WSW8"/>
<evidence type="ECO:0000313" key="2">
    <source>
        <dbReference type="Proteomes" id="UP000178812"/>
    </source>
</evidence>
<comment type="caution">
    <text evidence="1">The sequence shown here is derived from an EMBL/GenBank/DDBJ whole genome shotgun (WGS) entry which is preliminary data.</text>
</comment>
<name>A0A1F7WSW8_9BACT</name>
<protein>
    <submittedName>
        <fullName evidence="1">Uncharacterized protein</fullName>
    </submittedName>
</protein>